<evidence type="ECO:0000259" key="1">
    <source>
        <dbReference type="PROSITE" id="PS50181"/>
    </source>
</evidence>
<name>A0A8H3H947_9AGAM</name>
<dbReference type="InterPro" id="IPR001810">
    <property type="entry name" value="F-box_dom"/>
</dbReference>
<dbReference type="Gene3D" id="1.20.1280.50">
    <property type="match status" value="1"/>
</dbReference>
<reference evidence="2" key="1">
    <citation type="submission" date="2021-01" db="EMBL/GenBank/DDBJ databases">
        <authorList>
            <person name="Kaushik A."/>
        </authorList>
    </citation>
    <scope>NUCLEOTIDE SEQUENCE</scope>
    <source>
        <strain evidence="2">AG6-10EEA</strain>
    </source>
</reference>
<dbReference type="AlphaFoldDB" id="A0A8H3H947"/>
<protein>
    <recommendedName>
        <fullName evidence="1">F-box domain-containing protein</fullName>
    </recommendedName>
</protein>
<feature type="domain" description="F-box" evidence="1">
    <location>
        <begin position="3"/>
        <end position="51"/>
    </location>
</feature>
<dbReference type="PROSITE" id="PS50181">
    <property type="entry name" value="FBOX"/>
    <property type="match status" value="1"/>
</dbReference>
<comment type="caution">
    <text evidence="2">The sequence shown here is derived from an EMBL/GenBank/DDBJ whole genome shotgun (WGS) entry which is preliminary data.</text>
</comment>
<dbReference type="EMBL" id="CAJMXA010002882">
    <property type="protein sequence ID" value="CAE6488569.1"/>
    <property type="molecule type" value="Genomic_DNA"/>
</dbReference>
<accession>A0A8H3H947</accession>
<organism evidence="2 3">
    <name type="scientific">Rhizoctonia solani</name>
    <dbReference type="NCBI Taxonomy" id="456999"/>
    <lineage>
        <taxon>Eukaryota</taxon>
        <taxon>Fungi</taxon>
        <taxon>Dikarya</taxon>
        <taxon>Basidiomycota</taxon>
        <taxon>Agaricomycotina</taxon>
        <taxon>Agaricomycetes</taxon>
        <taxon>Cantharellales</taxon>
        <taxon>Ceratobasidiaceae</taxon>
        <taxon>Rhizoctonia</taxon>
    </lineage>
</organism>
<evidence type="ECO:0000313" key="3">
    <source>
        <dbReference type="Proteomes" id="UP000663853"/>
    </source>
</evidence>
<evidence type="ECO:0000313" key="2">
    <source>
        <dbReference type="EMBL" id="CAE6488569.1"/>
    </source>
</evidence>
<dbReference type="SMART" id="SM00256">
    <property type="entry name" value="FBOX"/>
    <property type="match status" value="1"/>
</dbReference>
<proteinExistence type="predicted"/>
<sequence length="550" mass="61526">MQWKTCSDLPPECLLNIIGYLDSPDVASLLRTSKCWNSVIVSNETTIYRQLANIYDSRAGYKSSHRLRDALRSWASPSAATIKTWKQYCHLQVTTERRWKLDGIPDCRFFQGLALEKAIQNIQIDLEKSLLLRTIATRSERAGPIVICLLDPMQPTLFRLNMTFPIYQAELSNGFLVCSRFMAEELSIWRWADDQRQDPIVCEPSAGQIDIYQAREIAGFQTDVPSRGELVPVGIIQSPESAIHAFRLVYPVLCVGTLEMISIWEVRSRSCIQTIATHPSILFGRQLFAVDVNDTHVFVARGQVQVYSRITGQLIFELRADFLELSNSCVALPSLRRQSGDFEEYALAEFLQPATPLAHPHPNAQLYSDSATGVYSSPTGDNFVATTANGIIYVEFVDSIHSQIRDGLNPWHVTTNALDDGGHSATALGSPSPADNFRISITRLQKKIWKAAYDGHKIVALGSEGLSILHIDNQAGPAITVSMADGPSHLIYPFPATNMYHIPAFRFLSDREYTCIKLTRDTCWLACGFRAGIGSVDFAQEFRADDHTWD</sequence>
<gene>
    <name evidence="2" type="ORF">RDB_LOCUS98253</name>
</gene>
<dbReference type="InterPro" id="IPR036047">
    <property type="entry name" value="F-box-like_dom_sf"/>
</dbReference>
<dbReference type="Pfam" id="PF12937">
    <property type="entry name" value="F-box-like"/>
    <property type="match status" value="1"/>
</dbReference>
<dbReference type="SUPFAM" id="SSF81383">
    <property type="entry name" value="F-box domain"/>
    <property type="match status" value="1"/>
</dbReference>
<dbReference type="SUPFAM" id="SSF50978">
    <property type="entry name" value="WD40 repeat-like"/>
    <property type="match status" value="1"/>
</dbReference>
<dbReference type="CDD" id="cd09917">
    <property type="entry name" value="F-box_SF"/>
    <property type="match status" value="1"/>
</dbReference>
<dbReference type="InterPro" id="IPR036322">
    <property type="entry name" value="WD40_repeat_dom_sf"/>
</dbReference>
<dbReference type="Proteomes" id="UP000663853">
    <property type="component" value="Unassembled WGS sequence"/>
</dbReference>